<dbReference type="InterPro" id="IPR024555">
    <property type="entry name" value="PX-associated"/>
</dbReference>
<feature type="domain" description="PX" evidence="3">
    <location>
        <begin position="228"/>
        <end position="389"/>
    </location>
</feature>
<accession>A0A066WFZ5</accession>
<dbReference type="AlphaFoldDB" id="A0A066WFZ5"/>
<evidence type="ECO:0000313" key="4">
    <source>
        <dbReference type="EMBL" id="KDN51443.1"/>
    </source>
</evidence>
<dbReference type="InterPro" id="IPR024554">
    <property type="entry name" value="LEC1-like_C"/>
</dbReference>
<dbReference type="GeneID" id="25263999"/>
<sequence length="1020" mass="114055">MSAPSGSAATSGLSRGWCDVSHEAQTARPSATQSNMDKHSFEAIVARIDGLRDPQDELKLTPLRAHYLKKALVKLQVQKEVLLLSRPDALSTLGPPFRPSAQARTTDLPIMRYLFHHFVLTFPFLRSAPPNFFADKVQVFFDRFLERNISGSDDREETSKRRKIGNKIEKYIVLLFGSAVHVKPDGADGKAGEEVIRIAEADRKRIAEAELRMKAVAAGNRRSGQFDVDVVSVRAITMKGRLRSKIHEEFIIRSRTTVDNKRTDVFVSRRYGDFVRLADTLRLEFPDEDIRPPPTKDRSKVEFRQRSLNASPMAPASVNSSNAASPAMNMVDLGASQAPAPVQVSDNMPIAREKNRLTLRAYLQSLLAVPALADSRMMEDFLTRDPTSLTEEERKDAALRQELDAVREEEAARFAEESNKRVAALQEHLAKFKTDLIRSDGLSRIFGTIKATPSMYDLPQEYLALIAWARISTASTLFHMFMGSDTSSELFARLKRVHGLMPYFMMRGILRISNPIAMIRGGLDLFLAQPFGKKSLIQRMFSSGLQEDVKELSGLCAAVEEKVADELLCSKVYAFIELPQELQSRLRKTAADERLDLITVILRSVECGEQLHAVQIDRVVRASRSYEVYKAYRAGLAEDEEDEGPQSEDAWLYEDLHVLLRCGTRLRDKEQMIELIFEGVTADLLKDIITIFYSPLAQVYKAANISDSLVDLQSFIDDLIRTIETHEELSYTNPQATVQVFIDLVARHEARFYNFVHQVHSKGSGLFDGLMHWIELFINFVRGSGTSANVGERRGIGAVDLDICLPAGAEARKKAMDEIDLLVVYAYRQKLLREIKLRRRLAEKEVEAAADRLLNKGPRASAGLGSDAAFVEAVVDNLGIGDMFTGEMEDVEAEVEDEDEEDEDERAESITPRHRHNSDSDLGHGAHGSGWAPRVHSGDEEPSGSSSARKQTSLSAKPVPPELVLIPEMLPTFIEMVRPLLRPARTANGTVQRGNSYDFFLNADTSIPLLDAQMQNAHLG</sequence>
<dbReference type="Pfam" id="PF00787">
    <property type="entry name" value="PX"/>
    <property type="match status" value="1"/>
</dbReference>
<reference evidence="4 5" key="1">
    <citation type="submission" date="2014-05" db="EMBL/GenBank/DDBJ databases">
        <title>Draft genome sequence of a rare smut relative, Tilletiaria anomala UBC 951.</title>
        <authorList>
            <consortium name="DOE Joint Genome Institute"/>
            <person name="Toome M."/>
            <person name="Kuo A."/>
            <person name="Henrissat B."/>
            <person name="Lipzen A."/>
            <person name="Tritt A."/>
            <person name="Yoshinaga Y."/>
            <person name="Zane M."/>
            <person name="Barry K."/>
            <person name="Grigoriev I.V."/>
            <person name="Spatafora J.W."/>
            <person name="Aimea M.C."/>
        </authorList>
    </citation>
    <scope>NUCLEOTIDE SEQUENCE [LARGE SCALE GENOMIC DNA]</scope>
    <source>
        <strain evidence="4 5">UBC 951</strain>
    </source>
</reference>
<feature type="compositionally biased region" description="Polar residues" evidence="2">
    <location>
        <begin position="943"/>
        <end position="955"/>
    </location>
</feature>
<dbReference type="HOGENOM" id="CLU_007739_0_0_1"/>
<keyword evidence="5" id="KW-1185">Reference proteome</keyword>
<dbReference type="InParanoid" id="A0A066WFZ5"/>
<dbReference type="OMA" id="MGWLEGI"/>
<dbReference type="FunCoup" id="A0A066WFZ5">
    <property type="interactions" value="15"/>
</dbReference>
<gene>
    <name evidence="4" type="ORF">K437DRAFT_254863</name>
</gene>
<dbReference type="Pfam" id="PF12828">
    <property type="entry name" value="PXB"/>
    <property type="match status" value="1"/>
</dbReference>
<dbReference type="RefSeq" id="XP_013244779.1">
    <property type="nucleotide sequence ID" value="XM_013389325.1"/>
</dbReference>
<dbReference type="InterPro" id="IPR001683">
    <property type="entry name" value="PX_dom"/>
</dbReference>
<dbReference type="Gene3D" id="3.30.1520.10">
    <property type="entry name" value="Phox-like domain"/>
    <property type="match status" value="1"/>
</dbReference>
<name>A0A066WFZ5_TILAU</name>
<dbReference type="CDD" id="cd06869">
    <property type="entry name" value="PX_UP2_fungi"/>
    <property type="match status" value="1"/>
</dbReference>
<evidence type="ECO:0000313" key="5">
    <source>
        <dbReference type="Proteomes" id="UP000027361"/>
    </source>
</evidence>
<proteinExistence type="predicted"/>
<dbReference type="InterPro" id="IPR036871">
    <property type="entry name" value="PX_dom_sf"/>
</dbReference>
<dbReference type="SUPFAM" id="SSF64268">
    <property type="entry name" value="PX domain"/>
    <property type="match status" value="1"/>
</dbReference>
<dbReference type="Pfam" id="PF12825">
    <property type="entry name" value="DUF3818"/>
    <property type="match status" value="1"/>
</dbReference>
<protein>
    <recommendedName>
        <fullName evidence="3">PX domain-containing protein</fullName>
    </recommendedName>
</protein>
<dbReference type="EMBL" id="JMSN01000016">
    <property type="protein sequence ID" value="KDN51443.1"/>
    <property type="molecule type" value="Genomic_DNA"/>
</dbReference>
<comment type="caution">
    <text evidence="4">The sequence shown here is derived from an EMBL/GenBank/DDBJ whole genome shotgun (WGS) entry which is preliminary data.</text>
</comment>
<dbReference type="PANTHER" id="PTHR47185">
    <property type="entry name" value="PX DOMAIN-CONTAINING PROTEIN YPR097W"/>
    <property type="match status" value="1"/>
</dbReference>
<feature type="region of interest" description="Disordered" evidence="2">
    <location>
        <begin position="891"/>
        <end position="956"/>
    </location>
</feature>
<evidence type="ECO:0000256" key="1">
    <source>
        <dbReference type="SAM" id="Coils"/>
    </source>
</evidence>
<dbReference type="GO" id="GO:0035091">
    <property type="term" value="F:phosphatidylinositol binding"/>
    <property type="evidence" value="ECO:0007669"/>
    <property type="project" value="InterPro"/>
</dbReference>
<dbReference type="OrthoDB" id="2117459at2759"/>
<dbReference type="STRING" id="1037660.A0A066WFZ5"/>
<dbReference type="PANTHER" id="PTHR47185:SF1">
    <property type="entry name" value="PX DOMAIN-CONTAINING PROTEIN YPR097W"/>
    <property type="match status" value="1"/>
</dbReference>
<evidence type="ECO:0000259" key="3">
    <source>
        <dbReference type="PROSITE" id="PS50195"/>
    </source>
</evidence>
<dbReference type="InterPro" id="IPR047168">
    <property type="entry name" value="LEC1-like"/>
</dbReference>
<keyword evidence="1" id="KW-0175">Coiled coil</keyword>
<feature type="compositionally biased region" description="Acidic residues" evidence="2">
    <location>
        <begin position="891"/>
        <end position="906"/>
    </location>
</feature>
<evidence type="ECO:0000256" key="2">
    <source>
        <dbReference type="SAM" id="MobiDB-lite"/>
    </source>
</evidence>
<feature type="coiled-coil region" evidence="1">
    <location>
        <begin position="389"/>
        <end position="435"/>
    </location>
</feature>
<dbReference type="Proteomes" id="UP000027361">
    <property type="component" value="Unassembled WGS sequence"/>
</dbReference>
<organism evidence="4 5">
    <name type="scientific">Tilletiaria anomala (strain ATCC 24038 / CBS 436.72 / UBC 951)</name>
    <dbReference type="NCBI Taxonomy" id="1037660"/>
    <lineage>
        <taxon>Eukaryota</taxon>
        <taxon>Fungi</taxon>
        <taxon>Dikarya</taxon>
        <taxon>Basidiomycota</taxon>
        <taxon>Ustilaginomycotina</taxon>
        <taxon>Exobasidiomycetes</taxon>
        <taxon>Georgefischeriales</taxon>
        <taxon>Tilletiariaceae</taxon>
        <taxon>Tilletiaria</taxon>
    </lineage>
</organism>
<dbReference type="PROSITE" id="PS50195">
    <property type="entry name" value="PX"/>
    <property type="match status" value="1"/>
</dbReference>